<organism evidence="1 2">
    <name type="scientific">Spiribacter salinus</name>
    <dbReference type="NCBI Taxonomy" id="1335746"/>
    <lineage>
        <taxon>Bacteria</taxon>
        <taxon>Pseudomonadati</taxon>
        <taxon>Pseudomonadota</taxon>
        <taxon>Gammaproteobacteria</taxon>
        <taxon>Chromatiales</taxon>
        <taxon>Ectothiorhodospiraceae</taxon>
        <taxon>Spiribacter</taxon>
    </lineage>
</organism>
<accession>A0A540V7G1</accession>
<name>A0A540V7G1_9GAMM</name>
<reference evidence="1 2" key="1">
    <citation type="submission" date="2019-06" db="EMBL/GenBank/DDBJ databases">
        <title>Metagenome assembled Genome of Spiribacter salinus SL48-SHIP from the microbial mat of Salt Lake 48 (Novosibirsk region, Russia).</title>
        <authorList>
            <person name="Shipova A."/>
            <person name="Rozanov A.S."/>
            <person name="Bryanskaya A.V."/>
            <person name="Peltek S.E."/>
        </authorList>
    </citation>
    <scope>NUCLEOTIDE SEQUENCE [LARGE SCALE GENOMIC DNA]</scope>
    <source>
        <strain evidence="1">SL48-SHIP-2</strain>
    </source>
</reference>
<dbReference type="Proteomes" id="UP000315400">
    <property type="component" value="Unassembled WGS sequence"/>
</dbReference>
<gene>
    <name evidence="1" type="ORF">FKY71_19520</name>
</gene>
<evidence type="ECO:0000313" key="1">
    <source>
        <dbReference type="EMBL" id="TQE92658.1"/>
    </source>
</evidence>
<proteinExistence type="predicted"/>
<evidence type="ECO:0000313" key="2">
    <source>
        <dbReference type="Proteomes" id="UP000315400"/>
    </source>
</evidence>
<comment type="caution">
    <text evidence="1">The sequence shown here is derived from an EMBL/GenBank/DDBJ whole genome shotgun (WGS) entry which is preliminary data.</text>
</comment>
<sequence length="137" mass="15092">MVTVEQALEADDGPVESASFDNVLRQAEAVRAELVAEAESLLDIPPYRPADGALHRLGFLLLLDLTMTDAQDCRHLHNLTADHPELFTVEGSDTAAHQTRAMQAQFFRLFGQMGDLAEFGGEVRCFEQWQDPAPVPA</sequence>
<dbReference type="EMBL" id="VIFK01000613">
    <property type="protein sequence ID" value="TQE92658.1"/>
    <property type="molecule type" value="Genomic_DNA"/>
</dbReference>
<protein>
    <submittedName>
        <fullName evidence="1">Uncharacterized protein</fullName>
    </submittedName>
</protein>
<dbReference type="AlphaFoldDB" id="A0A540V7G1"/>